<dbReference type="Proteomes" id="UP000315700">
    <property type="component" value="Chromosome"/>
</dbReference>
<evidence type="ECO:0000313" key="2">
    <source>
        <dbReference type="Proteomes" id="UP000315700"/>
    </source>
</evidence>
<evidence type="ECO:0000313" key="1">
    <source>
        <dbReference type="EMBL" id="QDT55055.1"/>
    </source>
</evidence>
<dbReference type="OrthoDB" id="9967909at2"/>
<reference evidence="1 2" key="1">
    <citation type="submission" date="2019-02" db="EMBL/GenBank/DDBJ databases">
        <title>Deep-cultivation of Planctomycetes and their phenomic and genomic characterization uncovers novel biology.</title>
        <authorList>
            <person name="Wiegand S."/>
            <person name="Jogler M."/>
            <person name="Boedeker C."/>
            <person name="Pinto D."/>
            <person name="Vollmers J."/>
            <person name="Rivas-Marin E."/>
            <person name="Kohn T."/>
            <person name="Peeters S.H."/>
            <person name="Heuer A."/>
            <person name="Rast P."/>
            <person name="Oberbeckmann S."/>
            <person name="Bunk B."/>
            <person name="Jeske O."/>
            <person name="Meyerdierks A."/>
            <person name="Storesund J.E."/>
            <person name="Kallscheuer N."/>
            <person name="Luecker S."/>
            <person name="Lage O.M."/>
            <person name="Pohl T."/>
            <person name="Merkel B.J."/>
            <person name="Hornburger P."/>
            <person name="Mueller R.-W."/>
            <person name="Bruemmer F."/>
            <person name="Labrenz M."/>
            <person name="Spormann A.M."/>
            <person name="Op den Camp H."/>
            <person name="Overmann J."/>
            <person name="Amann R."/>
            <person name="Jetten M.S.M."/>
            <person name="Mascher T."/>
            <person name="Medema M.H."/>
            <person name="Devos D.P."/>
            <person name="Kaster A.-K."/>
            <person name="Ovreas L."/>
            <person name="Rohde M."/>
            <person name="Galperin M.Y."/>
            <person name="Jogler C."/>
        </authorList>
    </citation>
    <scope>NUCLEOTIDE SEQUENCE [LARGE SCALE GENOMIC DNA]</scope>
    <source>
        <strain evidence="1 2">Pan44</strain>
    </source>
</reference>
<organism evidence="1 2">
    <name type="scientific">Caulifigura coniformis</name>
    <dbReference type="NCBI Taxonomy" id="2527983"/>
    <lineage>
        <taxon>Bacteria</taxon>
        <taxon>Pseudomonadati</taxon>
        <taxon>Planctomycetota</taxon>
        <taxon>Planctomycetia</taxon>
        <taxon>Planctomycetales</taxon>
        <taxon>Planctomycetaceae</taxon>
        <taxon>Caulifigura</taxon>
    </lineage>
</organism>
<dbReference type="EMBL" id="CP036271">
    <property type="protein sequence ID" value="QDT55055.1"/>
    <property type="molecule type" value="Genomic_DNA"/>
</dbReference>
<sequence length="271" mass="29968">MNHPPFNSPERSPGITRRSLLAATGALFVGVRGAHTQANERPRAFSPDPVLLEWSTSVRGASTRHTRLRIYSSGLLESWPVGRGNCQREHRTPEEARRLSASLAAAIRDASLTSEAIDSDLREQSRRTGLSFLIQDADDSVLQVLDETTRLEIRCPAPPLLAERFPEAGKLQEFVRLERQLCNLSCIVLCGGQDAAELICRQANDGLKSEHPHATPWTTGDLMMVRSSLDGGRFVQFRREHDAAEQWTTCVMESPGRAPRVTVIPPASLAR</sequence>
<dbReference type="KEGG" id="ccos:Pan44_30960"/>
<dbReference type="RefSeq" id="WP_145030852.1">
    <property type="nucleotide sequence ID" value="NZ_CP036271.1"/>
</dbReference>
<protein>
    <submittedName>
        <fullName evidence="1">Uncharacterized protein</fullName>
    </submittedName>
</protein>
<dbReference type="InParanoid" id="A0A517SFZ1"/>
<name>A0A517SFZ1_9PLAN</name>
<keyword evidence="2" id="KW-1185">Reference proteome</keyword>
<dbReference type="AlphaFoldDB" id="A0A517SFZ1"/>
<dbReference type="PROSITE" id="PS51318">
    <property type="entry name" value="TAT"/>
    <property type="match status" value="1"/>
</dbReference>
<accession>A0A517SFZ1</accession>
<dbReference type="InterPro" id="IPR006311">
    <property type="entry name" value="TAT_signal"/>
</dbReference>
<gene>
    <name evidence="1" type="ORF">Pan44_30960</name>
</gene>
<proteinExistence type="predicted"/>